<proteinExistence type="predicted"/>
<protein>
    <submittedName>
        <fullName evidence="1">Uncharacterized protein</fullName>
    </submittedName>
</protein>
<reference evidence="1" key="1">
    <citation type="submission" date="2020-11" db="EMBL/GenBank/DDBJ databases">
        <title>Complete genome sequence of a novel pathogenic Methylobacterium strain isolated from rice in Vietnam.</title>
        <authorList>
            <person name="Lai K."/>
            <person name="Okazaki S."/>
            <person name="Higashi K."/>
            <person name="Mori H."/>
            <person name="Toyoda A."/>
            <person name="Kurokawa K."/>
        </authorList>
    </citation>
    <scope>NUCLEOTIDE SEQUENCE</scope>
    <source>
        <strain evidence="1">VL1</strain>
        <plasmid evidence="1">pVL1_2</plasmid>
    </source>
</reference>
<organism evidence="1 2">
    <name type="scientific">Methylobacterium indicum</name>
    <dbReference type="NCBI Taxonomy" id="1775910"/>
    <lineage>
        <taxon>Bacteria</taxon>
        <taxon>Pseudomonadati</taxon>
        <taxon>Pseudomonadota</taxon>
        <taxon>Alphaproteobacteria</taxon>
        <taxon>Hyphomicrobiales</taxon>
        <taxon>Methylobacteriaceae</taxon>
        <taxon>Methylobacterium</taxon>
    </lineage>
</organism>
<dbReference type="Proteomes" id="UP000663508">
    <property type="component" value="Plasmid pVL1_2"/>
</dbReference>
<geneLocation type="plasmid" evidence="1 2">
    <name>pVL1_2</name>
</geneLocation>
<evidence type="ECO:0000313" key="1">
    <source>
        <dbReference type="EMBL" id="BCM87745.1"/>
    </source>
</evidence>
<accession>A0A8H8WZW8</accession>
<dbReference type="AlphaFoldDB" id="A0A8H8WZW8"/>
<dbReference type="KEGG" id="mind:mvi_62060"/>
<dbReference type="EMBL" id="AP024147">
    <property type="protein sequence ID" value="BCM87745.1"/>
    <property type="molecule type" value="Genomic_DNA"/>
</dbReference>
<keyword evidence="1" id="KW-0614">Plasmid</keyword>
<gene>
    <name evidence="1" type="ORF">mvi_62060</name>
</gene>
<sequence length="402" mass="44635">MSTAITTNIDNIVQRLDDGFWQTSTATKDEGWPIDTNDWCHLISQTHTNAGNYYAMQFAGAFFDNEHFFVRKTKGDGNQPWRKLYHDNNFDLLGKDIDITWKPLGSRLLASKNAQQNDDLGVIHFRLETAPGTLSNDPTKVAYTVNVDTHVLEGTKYGHWNLNATTENKSRYHKGVDPFFFGHVGVASYAQQIYVDSADMWGFCAEIREDHLQPNPVNSSLGAELSVFATGTDDNDMRCMLFLPANKRNPADGIRTEFARGIFVNTTPNTVYKDGILLRGEYWNGIHFEGITSAPGTQSPRSGSVMKVTGDFSGPLIDLGYVNSITKPNGDPNADKCAIQINTDHHIRWNNADQQIVQKLGRVNDTLYLGGMRWQGGAGAQVGYVVINIDGNDLAIPCHLPS</sequence>
<name>A0A8H8WZW8_9HYPH</name>
<dbReference type="RefSeq" id="WP_207183936.1">
    <property type="nucleotide sequence ID" value="NZ_AP024147.1"/>
</dbReference>
<evidence type="ECO:0000313" key="2">
    <source>
        <dbReference type="Proteomes" id="UP000663508"/>
    </source>
</evidence>